<dbReference type="Proteomes" id="UP000503820">
    <property type="component" value="Unassembled WGS sequence"/>
</dbReference>
<protein>
    <recommendedName>
        <fullName evidence="1">DUF362 domain-containing protein</fullName>
    </recommendedName>
</protein>
<accession>A0A7J0BRX5</accession>
<dbReference type="RefSeq" id="WP_243451243.1">
    <property type="nucleotide sequence ID" value="NZ_BLVP01000002.1"/>
</dbReference>
<comment type="caution">
    <text evidence="2">The sequence shown here is derived from an EMBL/GenBank/DDBJ whole genome shotgun (WGS) entry which is preliminary data.</text>
</comment>
<evidence type="ECO:0000259" key="1">
    <source>
        <dbReference type="Pfam" id="PF04015"/>
    </source>
</evidence>
<organism evidence="2 3">
    <name type="scientific">Desulfovibrio psychrotolerans</name>
    <dbReference type="NCBI Taxonomy" id="415242"/>
    <lineage>
        <taxon>Bacteria</taxon>
        <taxon>Pseudomonadati</taxon>
        <taxon>Thermodesulfobacteriota</taxon>
        <taxon>Desulfovibrionia</taxon>
        <taxon>Desulfovibrionales</taxon>
        <taxon>Desulfovibrionaceae</taxon>
        <taxon>Desulfovibrio</taxon>
    </lineage>
</organism>
<dbReference type="EMBL" id="BLVP01000002">
    <property type="protein sequence ID" value="GFM35932.1"/>
    <property type="molecule type" value="Genomic_DNA"/>
</dbReference>
<proteinExistence type="predicted"/>
<dbReference type="AlphaFoldDB" id="A0A7J0BRX5"/>
<name>A0A7J0BRX5_9BACT</name>
<feature type="domain" description="DUF362" evidence="1">
    <location>
        <begin position="58"/>
        <end position="252"/>
    </location>
</feature>
<evidence type="ECO:0000313" key="3">
    <source>
        <dbReference type="Proteomes" id="UP000503820"/>
    </source>
</evidence>
<evidence type="ECO:0000313" key="2">
    <source>
        <dbReference type="EMBL" id="GFM35932.1"/>
    </source>
</evidence>
<gene>
    <name evidence="2" type="ORF">DSM19430T_06160</name>
</gene>
<dbReference type="Pfam" id="PF04015">
    <property type="entry name" value="DUF362"/>
    <property type="match status" value="1"/>
</dbReference>
<keyword evidence="3" id="KW-1185">Reference proteome</keyword>
<sequence>MTQHNGPCAATGSAVQGAAAGIAVAITRCADYTPRTVDAAAGTALHAAGYAPAAGTRVLVKPNLLKAEPGGLCCTHPQVVRAACAYLLDCGCIVTVGDSPAFGSALSVARAIGLDDALAPLGVPIVTLDSAGAVRLPSGMDIGISRLALETDAVLSVPRVKAHCQMRLTCAVKNLFGCVAGVRKALAHTVHGDRGNAFRALLVEVAQALPPVAALADGITAMDRTGPSGGDAFALGMVAAASSPVAMDTAIYRMLGATPDDIPLWGELRQRNTAGAFDEHLIFPLLRPEDVNGTAFRLPQSLTPETFHPLRLLRSALIRGWRRVKG</sequence>
<reference evidence="2 3" key="1">
    <citation type="submission" date="2020-05" db="EMBL/GenBank/DDBJ databases">
        <title>Draft genome sequence of Desulfovibrio psychrotolerans JS1T.</title>
        <authorList>
            <person name="Ueno A."/>
            <person name="Tamazawa S."/>
            <person name="Tamamura S."/>
            <person name="Murakami T."/>
            <person name="Kiyama T."/>
            <person name="Inomata H."/>
            <person name="Amano Y."/>
            <person name="Miyakawa K."/>
            <person name="Tamaki H."/>
            <person name="Naganuma T."/>
            <person name="Kaneko K."/>
        </authorList>
    </citation>
    <scope>NUCLEOTIDE SEQUENCE [LARGE SCALE GENOMIC DNA]</scope>
    <source>
        <strain evidence="2 3">JS1</strain>
    </source>
</reference>
<dbReference type="InterPro" id="IPR007160">
    <property type="entry name" value="DUF362"/>
</dbReference>